<evidence type="ECO:0000256" key="9">
    <source>
        <dbReference type="RuleBase" id="RU365015"/>
    </source>
</evidence>
<dbReference type="Pfam" id="PF08244">
    <property type="entry name" value="Glyco_hydro_32C"/>
    <property type="match status" value="1"/>
</dbReference>
<accession>A0ABR7FR72</accession>
<evidence type="ECO:0000259" key="11">
    <source>
        <dbReference type="Pfam" id="PF08244"/>
    </source>
</evidence>
<dbReference type="SUPFAM" id="SSF75005">
    <property type="entry name" value="Arabinanase/levansucrase/invertase"/>
    <property type="match status" value="1"/>
</dbReference>
<dbReference type="InterPro" id="IPR013320">
    <property type="entry name" value="ConA-like_dom_sf"/>
</dbReference>
<feature type="domain" description="Glycosyl hydrolase family 32 C-terminal" evidence="11">
    <location>
        <begin position="352"/>
        <end position="434"/>
    </location>
</feature>
<evidence type="ECO:0000256" key="3">
    <source>
        <dbReference type="ARBA" id="ARBA00012758"/>
    </source>
</evidence>
<keyword evidence="9" id="KW-0963">Cytoplasm</keyword>
<dbReference type="Pfam" id="PF00251">
    <property type="entry name" value="Glyco_hydro_32N"/>
    <property type="match status" value="1"/>
</dbReference>
<dbReference type="Proteomes" id="UP000635828">
    <property type="component" value="Unassembled WGS sequence"/>
</dbReference>
<dbReference type="Gene3D" id="2.60.120.560">
    <property type="entry name" value="Exo-inulinase, domain 1"/>
    <property type="match status" value="1"/>
</dbReference>
<evidence type="ECO:0000256" key="4">
    <source>
        <dbReference type="ARBA" id="ARBA00019623"/>
    </source>
</evidence>
<comment type="subcellular location">
    <subcellularLocation>
        <location evidence="9">Cytoplasm</location>
    </subcellularLocation>
</comment>
<feature type="domain" description="Glycosyl hydrolase family 32 N-terminal" evidence="10">
    <location>
        <begin position="9"/>
        <end position="309"/>
    </location>
</feature>
<comment type="function">
    <text evidence="9">Enables the bacterium to metabolize sucrose as a sole carbon source.</text>
</comment>
<dbReference type="NCBIfam" id="TIGR01322">
    <property type="entry name" value="scrB_fam"/>
    <property type="match status" value="1"/>
</dbReference>
<dbReference type="EMBL" id="JACOOS010000008">
    <property type="protein sequence ID" value="MBC5677705.1"/>
    <property type="molecule type" value="Genomic_DNA"/>
</dbReference>
<evidence type="ECO:0000256" key="1">
    <source>
        <dbReference type="ARBA" id="ARBA00004914"/>
    </source>
</evidence>
<dbReference type="InterPro" id="IPR006232">
    <property type="entry name" value="Suc6P_hydrolase"/>
</dbReference>
<dbReference type="EC" id="3.2.1.26" evidence="3 8"/>
<keyword evidence="13" id="KW-1185">Reference proteome</keyword>
<evidence type="ECO:0000313" key="12">
    <source>
        <dbReference type="EMBL" id="MBC5677705.1"/>
    </source>
</evidence>
<comment type="catalytic activity">
    <reaction evidence="8">
        <text>Hydrolysis of terminal non-reducing beta-D-fructofuranoside residues in beta-D-fructofuranosides.</text>
        <dbReference type="EC" id="3.2.1.26"/>
    </reaction>
</comment>
<evidence type="ECO:0000256" key="6">
    <source>
        <dbReference type="ARBA" id="ARBA00023295"/>
    </source>
</evidence>
<comment type="caution">
    <text evidence="12">The sequence shown here is derived from an EMBL/GenBank/DDBJ whole genome shotgun (WGS) entry which is preliminary data.</text>
</comment>
<dbReference type="InterPro" id="IPR018053">
    <property type="entry name" value="Glyco_hydro_32_AS"/>
</dbReference>
<reference evidence="12 13" key="1">
    <citation type="submission" date="2020-08" db="EMBL/GenBank/DDBJ databases">
        <title>Genome public.</title>
        <authorList>
            <person name="Liu C."/>
            <person name="Sun Q."/>
        </authorList>
    </citation>
    <scope>NUCLEOTIDE SEQUENCE [LARGE SCALE GENOMIC DNA]</scope>
    <source>
        <strain evidence="12 13">NSJ-7</strain>
    </source>
</reference>
<evidence type="ECO:0000313" key="13">
    <source>
        <dbReference type="Proteomes" id="UP000635828"/>
    </source>
</evidence>
<dbReference type="InterPro" id="IPR023296">
    <property type="entry name" value="Glyco_hydro_beta-prop_sf"/>
</dbReference>
<evidence type="ECO:0000259" key="10">
    <source>
        <dbReference type="Pfam" id="PF00251"/>
    </source>
</evidence>
<evidence type="ECO:0000256" key="2">
    <source>
        <dbReference type="ARBA" id="ARBA00009902"/>
    </source>
</evidence>
<dbReference type="Gene3D" id="2.115.10.20">
    <property type="entry name" value="Glycosyl hydrolase domain, family 43"/>
    <property type="match status" value="1"/>
</dbReference>
<protein>
    <recommendedName>
        <fullName evidence="4 8">Sucrose-6-phosphate hydrolase</fullName>
        <ecNumber evidence="3 8">3.2.1.26</ecNumber>
    </recommendedName>
    <alternativeName>
        <fullName evidence="7 9">Invertase</fullName>
    </alternativeName>
</protein>
<evidence type="ECO:0000256" key="5">
    <source>
        <dbReference type="ARBA" id="ARBA00022801"/>
    </source>
</evidence>
<dbReference type="GO" id="GO:0016787">
    <property type="term" value="F:hydrolase activity"/>
    <property type="evidence" value="ECO:0007669"/>
    <property type="project" value="UniProtKB-KW"/>
</dbReference>
<dbReference type="InterPro" id="IPR001362">
    <property type="entry name" value="Glyco_hydro_32"/>
</dbReference>
<evidence type="ECO:0000256" key="7">
    <source>
        <dbReference type="ARBA" id="ARBA00033367"/>
    </source>
</evidence>
<comment type="pathway">
    <text evidence="1 9">Glycan biosynthesis; sucrose metabolism.</text>
</comment>
<dbReference type="SMART" id="SM00640">
    <property type="entry name" value="Glyco_32"/>
    <property type="match status" value="1"/>
</dbReference>
<comment type="similarity">
    <text evidence="2 8">Belongs to the glycosyl hydrolase 32 family.</text>
</comment>
<keyword evidence="9" id="KW-0119">Carbohydrate metabolism</keyword>
<name>A0ABR7FR72_9FIRM</name>
<dbReference type="PANTHER" id="PTHR43101:SF1">
    <property type="entry name" value="BETA-FRUCTOSIDASE"/>
    <property type="match status" value="1"/>
</dbReference>
<organism evidence="12 13">
    <name type="scientific">Anaerostipes hominis</name>
    <name type="common">ex Liu et al. 2021</name>
    <dbReference type="NCBI Taxonomy" id="2763018"/>
    <lineage>
        <taxon>Bacteria</taxon>
        <taxon>Bacillati</taxon>
        <taxon>Bacillota</taxon>
        <taxon>Clostridia</taxon>
        <taxon>Lachnospirales</taxon>
        <taxon>Lachnospiraceae</taxon>
        <taxon>Anaerostipes</taxon>
    </lineage>
</organism>
<keyword evidence="5 8" id="KW-0378">Hydrolase</keyword>
<dbReference type="SUPFAM" id="SSF49899">
    <property type="entry name" value="Concanavalin A-like lectins/glucanases"/>
    <property type="match status" value="1"/>
</dbReference>
<dbReference type="PROSITE" id="PS00609">
    <property type="entry name" value="GLYCOSYL_HYDROL_F32"/>
    <property type="match status" value="1"/>
</dbReference>
<dbReference type="PANTHER" id="PTHR43101">
    <property type="entry name" value="BETA-FRUCTOSIDASE"/>
    <property type="match status" value="1"/>
</dbReference>
<dbReference type="InterPro" id="IPR051214">
    <property type="entry name" value="GH32_Enzymes"/>
</dbReference>
<keyword evidence="6 8" id="KW-0326">Glycosidase</keyword>
<dbReference type="InterPro" id="IPR013189">
    <property type="entry name" value="Glyco_hydro_32_C"/>
</dbReference>
<proteinExistence type="inferred from homology"/>
<dbReference type="CDD" id="cd18623">
    <property type="entry name" value="GH32_ScrB-like"/>
    <property type="match status" value="1"/>
</dbReference>
<gene>
    <name evidence="12" type="ORF">H8S22_08845</name>
</gene>
<evidence type="ECO:0000256" key="8">
    <source>
        <dbReference type="RuleBase" id="RU362110"/>
    </source>
</evidence>
<dbReference type="InterPro" id="IPR013148">
    <property type="entry name" value="Glyco_hydro_32_N"/>
</dbReference>
<sequence length="456" mass="52690">MGGMRQKYHLEPDRGLLNDPNGLAYFKGKYYVFFQWNRFAKDHGYKEWGLFKSSDLLNWTFEGSALLPDQIYDQDGVYSGSACVIEDKLCLFYTGNTKSDGRRKVYQCMAVSSDGRKYLKHGCVLETPADYTEHFRDPKVFKGSRQGYFMVIGAQKSNGKGAVALASSCDGVHWSVKGNLAETEMYEMVECPDLFELDGKHVLMFNPQERDNDNDVCGVSFSAYKIMEFDEKTETVGDRDLDKHCRFDQGFDFYAPQTFCDDKGRRIMFGWMSRMNEMQEQIFAAEERNIHCLTLPRELNVKNGRLYQRVPEEFERLKGKQIPLEMPKTKEIKAVFPQKAAFVKVSGSDLDQGIFIRFPEDGTKIFYNGSEKVFTFVRYDWVNKTEEQKSFPMEMLYSLELWLDQSSIEIFLNEGEYVLSSRIYSKGEGQTVIFKGMTEKSEIECKEINTGGMHNE</sequence>